<comment type="caution">
    <text evidence="4">The sequence shown here is derived from an EMBL/GenBank/DDBJ whole genome shotgun (WGS) entry which is preliminary data.</text>
</comment>
<dbReference type="GO" id="GO:0004222">
    <property type="term" value="F:metalloendopeptidase activity"/>
    <property type="evidence" value="ECO:0007669"/>
    <property type="project" value="TreeGrafter"/>
</dbReference>
<dbReference type="OrthoDB" id="2986589at2"/>
<organism evidence="4 5">
    <name type="scientific">Heliophilum fasciatum</name>
    <dbReference type="NCBI Taxonomy" id="35700"/>
    <lineage>
        <taxon>Bacteria</taxon>
        <taxon>Bacillati</taxon>
        <taxon>Bacillota</taxon>
        <taxon>Clostridia</taxon>
        <taxon>Eubacteriales</taxon>
        <taxon>Heliobacteriaceae</taxon>
        <taxon>Heliophilum</taxon>
    </lineage>
</organism>
<dbReference type="Gene3D" id="2.70.70.10">
    <property type="entry name" value="Glucose Permease (Domain IIA)"/>
    <property type="match status" value="1"/>
</dbReference>
<dbReference type="InterPro" id="IPR016047">
    <property type="entry name" value="M23ase_b-sheet_dom"/>
</dbReference>
<sequence>MKPEDYVYINRRRRSVPNPTESAARAGTRGEQTSRRSSVPPEIPGTAPVMPPETGRRTREETTGPSMRRWGKRFFEGPLEPTGQPAWMPEKPAAPKDKQPQKIIFRLLWQSGAAATLLLIAWGIFKIDAPWAEPLQQQVRALATEDMAVLPLQQAVARLGLWTDVTQVAPALAPALAPVLGTEAVPALSPTARDSYGSMVEVPIRGMIVQSFGLHGGEYFPSIRIAAPVGSQVTADRDGQVARSWEEGGGTYLQINRGNGDQLLIGPLDAVTVQPGQSVTVNTPLGRLARSNDGRQGQLSLELRRDGRNVAPLPAEEATGSTAATGATGSAGVNDATPKNEGEPSQVMAPGSTSAPDSTPALIPAPAPASPPTSASAPGTAQTPASAPAKGTDGGEAGKSNGAVYDGGITKSKGSGEGTT</sequence>
<keyword evidence="2" id="KW-0812">Transmembrane</keyword>
<dbReference type="CDD" id="cd12797">
    <property type="entry name" value="M23_peptidase"/>
    <property type="match status" value="1"/>
</dbReference>
<reference evidence="4 5" key="1">
    <citation type="submission" date="2019-03" db="EMBL/GenBank/DDBJ databases">
        <title>Genomic Encyclopedia of Type Strains, Phase IV (KMG-IV): sequencing the most valuable type-strain genomes for metagenomic binning, comparative biology and taxonomic classification.</title>
        <authorList>
            <person name="Goeker M."/>
        </authorList>
    </citation>
    <scope>NUCLEOTIDE SEQUENCE [LARGE SCALE GENOMIC DNA]</scope>
    <source>
        <strain evidence="4 5">DSM 11170</strain>
    </source>
</reference>
<dbReference type="EMBL" id="SLXT01000004">
    <property type="protein sequence ID" value="TCP68234.1"/>
    <property type="molecule type" value="Genomic_DNA"/>
</dbReference>
<dbReference type="AlphaFoldDB" id="A0A4R2RXK9"/>
<feature type="domain" description="M23ase beta-sheet core" evidence="3">
    <location>
        <begin position="223"/>
        <end position="312"/>
    </location>
</feature>
<dbReference type="InterPro" id="IPR050570">
    <property type="entry name" value="Cell_wall_metabolism_enzyme"/>
</dbReference>
<feature type="compositionally biased region" description="Low complexity" evidence="1">
    <location>
        <begin position="315"/>
        <end position="332"/>
    </location>
</feature>
<evidence type="ECO:0000259" key="3">
    <source>
        <dbReference type="Pfam" id="PF01551"/>
    </source>
</evidence>
<feature type="region of interest" description="Disordered" evidence="1">
    <location>
        <begin position="283"/>
        <end position="420"/>
    </location>
</feature>
<dbReference type="Proteomes" id="UP000294813">
    <property type="component" value="Unassembled WGS sequence"/>
</dbReference>
<feature type="transmembrane region" description="Helical" evidence="2">
    <location>
        <begin position="103"/>
        <end position="125"/>
    </location>
</feature>
<protein>
    <submittedName>
        <fullName evidence="4">Peptidase M23-like protein</fullName>
    </submittedName>
</protein>
<evidence type="ECO:0000256" key="2">
    <source>
        <dbReference type="SAM" id="Phobius"/>
    </source>
</evidence>
<feature type="compositionally biased region" description="Low complexity" evidence="1">
    <location>
        <begin position="372"/>
        <end position="389"/>
    </location>
</feature>
<accession>A0A4R2RXK9</accession>
<dbReference type="PANTHER" id="PTHR21666:SF270">
    <property type="entry name" value="MUREIN HYDROLASE ACTIVATOR ENVC"/>
    <property type="match status" value="1"/>
</dbReference>
<name>A0A4R2RXK9_9FIRM</name>
<keyword evidence="2" id="KW-1133">Transmembrane helix</keyword>
<evidence type="ECO:0000313" key="4">
    <source>
        <dbReference type="EMBL" id="TCP68234.1"/>
    </source>
</evidence>
<feature type="region of interest" description="Disordered" evidence="1">
    <location>
        <begin position="1"/>
        <end position="71"/>
    </location>
</feature>
<dbReference type="SUPFAM" id="SSF51261">
    <property type="entry name" value="Duplicated hybrid motif"/>
    <property type="match status" value="1"/>
</dbReference>
<evidence type="ECO:0000313" key="5">
    <source>
        <dbReference type="Proteomes" id="UP000294813"/>
    </source>
</evidence>
<dbReference type="InterPro" id="IPR011055">
    <property type="entry name" value="Dup_hybrid_motif"/>
</dbReference>
<dbReference type="RefSeq" id="WP_131918274.1">
    <property type="nucleotide sequence ID" value="NZ_JAOQNU010000004.1"/>
</dbReference>
<proteinExistence type="predicted"/>
<gene>
    <name evidence="4" type="ORF">EDD73_104137</name>
</gene>
<keyword evidence="2" id="KW-0472">Membrane</keyword>
<dbReference type="PANTHER" id="PTHR21666">
    <property type="entry name" value="PEPTIDASE-RELATED"/>
    <property type="match status" value="1"/>
</dbReference>
<evidence type="ECO:0000256" key="1">
    <source>
        <dbReference type="SAM" id="MobiDB-lite"/>
    </source>
</evidence>
<dbReference type="Pfam" id="PF01551">
    <property type="entry name" value="Peptidase_M23"/>
    <property type="match status" value="1"/>
</dbReference>
<keyword evidence="5" id="KW-1185">Reference proteome</keyword>